<dbReference type="InterPro" id="IPR003598">
    <property type="entry name" value="Ig_sub2"/>
</dbReference>
<keyword evidence="9" id="KW-0325">Glycoprotein</keyword>
<dbReference type="Gene3D" id="2.60.40.10">
    <property type="entry name" value="Immunoglobulins"/>
    <property type="match status" value="3"/>
</dbReference>
<evidence type="ECO:0000256" key="4">
    <source>
        <dbReference type="ARBA" id="ARBA00022729"/>
    </source>
</evidence>
<dbReference type="SMART" id="SM00408">
    <property type="entry name" value="IGc2"/>
    <property type="match status" value="2"/>
</dbReference>
<evidence type="ECO:0000256" key="1">
    <source>
        <dbReference type="ARBA" id="ARBA00004251"/>
    </source>
</evidence>
<feature type="domain" description="Ig-like" evidence="13">
    <location>
        <begin position="141"/>
        <end position="302"/>
    </location>
</feature>
<accession>A0A3B3WDR1</accession>
<dbReference type="AlphaFoldDB" id="A0A3B3WDR1"/>
<keyword evidence="8" id="KW-0675">Receptor</keyword>
<dbReference type="InterPro" id="IPR013106">
    <property type="entry name" value="Ig_V-set"/>
</dbReference>
<dbReference type="GO" id="GO:0042130">
    <property type="term" value="P:negative regulation of T cell proliferation"/>
    <property type="evidence" value="ECO:0007669"/>
    <property type="project" value="TreeGrafter"/>
</dbReference>
<dbReference type="GO" id="GO:0042102">
    <property type="term" value="P:positive regulation of T cell proliferation"/>
    <property type="evidence" value="ECO:0007669"/>
    <property type="project" value="TreeGrafter"/>
</dbReference>
<dbReference type="CDD" id="cd00096">
    <property type="entry name" value="Ig"/>
    <property type="match status" value="1"/>
</dbReference>
<evidence type="ECO:0000256" key="3">
    <source>
        <dbReference type="ARBA" id="ARBA00022692"/>
    </source>
</evidence>
<keyword evidence="2" id="KW-1003">Cell membrane</keyword>
<reference evidence="14" key="2">
    <citation type="submission" date="2025-09" db="UniProtKB">
        <authorList>
            <consortium name="Ensembl"/>
        </authorList>
    </citation>
    <scope>IDENTIFICATION</scope>
</reference>
<comment type="subcellular location">
    <subcellularLocation>
        <location evidence="1">Cell membrane</location>
        <topology evidence="1">Single-pass type I membrane protein</topology>
    </subcellularLocation>
</comment>
<organism evidence="14 15">
    <name type="scientific">Poecilia mexicana</name>
    <dbReference type="NCBI Taxonomy" id="48701"/>
    <lineage>
        <taxon>Eukaryota</taxon>
        <taxon>Metazoa</taxon>
        <taxon>Chordata</taxon>
        <taxon>Craniata</taxon>
        <taxon>Vertebrata</taxon>
        <taxon>Euteleostomi</taxon>
        <taxon>Actinopterygii</taxon>
        <taxon>Neopterygii</taxon>
        <taxon>Teleostei</taxon>
        <taxon>Neoteleostei</taxon>
        <taxon>Acanthomorphata</taxon>
        <taxon>Ovalentaria</taxon>
        <taxon>Atherinomorphae</taxon>
        <taxon>Cyprinodontiformes</taxon>
        <taxon>Poeciliidae</taxon>
        <taxon>Poeciliinae</taxon>
        <taxon>Poecilia</taxon>
    </lineage>
</organism>
<proteinExistence type="predicted"/>
<dbReference type="GO" id="GO:0031295">
    <property type="term" value="P:T cell costimulation"/>
    <property type="evidence" value="ECO:0007669"/>
    <property type="project" value="TreeGrafter"/>
</dbReference>
<evidence type="ECO:0000256" key="6">
    <source>
        <dbReference type="ARBA" id="ARBA00023136"/>
    </source>
</evidence>
<evidence type="ECO:0000256" key="7">
    <source>
        <dbReference type="ARBA" id="ARBA00023157"/>
    </source>
</evidence>
<dbReference type="GO" id="GO:0009897">
    <property type="term" value="C:external side of plasma membrane"/>
    <property type="evidence" value="ECO:0007669"/>
    <property type="project" value="TreeGrafter"/>
</dbReference>
<dbReference type="PROSITE" id="PS50835">
    <property type="entry name" value="IG_LIKE"/>
    <property type="match status" value="2"/>
</dbReference>
<keyword evidence="10" id="KW-0393">Immunoglobulin domain</keyword>
<dbReference type="STRING" id="48701.ENSPMEP00000001030"/>
<dbReference type="InterPro" id="IPR051713">
    <property type="entry name" value="T-cell_Activation_Regulation"/>
</dbReference>
<feature type="chain" id="PRO_5017297984" description="Ig-like domain-containing protein" evidence="12">
    <location>
        <begin position="22"/>
        <end position="365"/>
    </location>
</feature>
<dbReference type="PANTHER" id="PTHR25466:SF14">
    <property type="entry name" value="BUTYROPHILIN SUBFAMILY 2 MEMBER A2-LIKE-RELATED"/>
    <property type="match status" value="1"/>
</dbReference>
<dbReference type="InterPro" id="IPR003599">
    <property type="entry name" value="Ig_sub"/>
</dbReference>
<evidence type="ECO:0000313" key="15">
    <source>
        <dbReference type="Proteomes" id="UP000261480"/>
    </source>
</evidence>
<dbReference type="SMART" id="SM00409">
    <property type="entry name" value="IG"/>
    <property type="match status" value="2"/>
</dbReference>
<keyword evidence="5 11" id="KW-1133">Transmembrane helix</keyword>
<dbReference type="Pfam" id="PF08205">
    <property type="entry name" value="C2-set_2"/>
    <property type="match status" value="1"/>
</dbReference>
<dbReference type="Ensembl" id="ENSPMET00000014874.1">
    <property type="protein sequence ID" value="ENSPMEP00000001030.1"/>
    <property type="gene ID" value="ENSPMEG00000001884.1"/>
</dbReference>
<keyword evidence="6 11" id="KW-0472">Membrane</keyword>
<sequence>MISSGLFVIFGFLNFLTFTTGDTEISCQFGTDCILPCSFNTGDEVVIHWILKPGDIQVHSFYYNKDQLDRQNQRYKGRTSLDPEQFSRGNASLRLKDVGVQDEGRYQCYTSTVKGNKETYIQLQVYAPIQEVTIRKLDNNLTCSSDGIYPEPNLIWTIGSQYDPPEKPRISRTESELYSISSSIPYNLKAPHNAATCSISTTKDQKKATLTENAQRNSSFTEATVECQHLDALPDQIVWRFNHNDLILTQSRVKGLNPTAEWQKYVKEVSPQGDLTLKDLTSKQEGTYTCESSNAKETATASTPLRLVEDGVTSGIVIAVIAVIVIIATIAVAAFVYACKKKVLLFLLFSVSIIVCFLFMIGKHD</sequence>
<evidence type="ECO:0000256" key="8">
    <source>
        <dbReference type="ARBA" id="ARBA00023170"/>
    </source>
</evidence>
<dbReference type="GO" id="GO:0006955">
    <property type="term" value="P:immune response"/>
    <property type="evidence" value="ECO:0007669"/>
    <property type="project" value="TreeGrafter"/>
</dbReference>
<dbReference type="InterPro" id="IPR007110">
    <property type="entry name" value="Ig-like_dom"/>
</dbReference>
<dbReference type="InterPro" id="IPR036179">
    <property type="entry name" value="Ig-like_dom_sf"/>
</dbReference>
<reference evidence="14" key="1">
    <citation type="submission" date="2025-08" db="UniProtKB">
        <authorList>
            <consortium name="Ensembl"/>
        </authorList>
    </citation>
    <scope>IDENTIFICATION</scope>
</reference>
<feature type="transmembrane region" description="Helical" evidence="11">
    <location>
        <begin position="316"/>
        <end position="336"/>
    </location>
</feature>
<keyword evidence="3 11" id="KW-0812">Transmembrane</keyword>
<evidence type="ECO:0000256" key="2">
    <source>
        <dbReference type="ARBA" id="ARBA00022475"/>
    </source>
</evidence>
<dbReference type="FunFam" id="2.60.40.10:FF:000142">
    <property type="entry name" value="V-set domain-containing T-cell activation inhibitor 1"/>
    <property type="match status" value="1"/>
</dbReference>
<evidence type="ECO:0000256" key="10">
    <source>
        <dbReference type="ARBA" id="ARBA00023319"/>
    </source>
</evidence>
<evidence type="ECO:0000256" key="9">
    <source>
        <dbReference type="ARBA" id="ARBA00023180"/>
    </source>
</evidence>
<dbReference type="GO" id="GO:0007166">
    <property type="term" value="P:cell surface receptor signaling pathway"/>
    <property type="evidence" value="ECO:0007669"/>
    <property type="project" value="TreeGrafter"/>
</dbReference>
<evidence type="ECO:0000256" key="12">
    <source>
        <dbReference type="SAM" id="SignalP"/>
    </source>
</evidence>
<feature type="domain" description="Ig-like" evidence="13">
    <location>
        <begin position="30"/>
        <end position="124"/>
    </location>
</feature>
<dbReference type="Proteomes" id="UP000261480">
    <property type="component" value="Unplaced"/>
</dbReference>
<name>A0A3B3WDR1_9TELE</name>
<keyword evidence="15" id="KW-1185">Reference proteome</keyword>
<dbReference type="PANTHER" id="PTHR25466">
    <property type="entry name" value="T-LYMPHOCYTE ACTIVATION ANTIGEN"/>
    <property type="match status" value="1"/>
</dbReference>
<protein>
    <recommendedName>
        <fullName evidence="13">Ig-like domain-containing protein</fullName>
    </recommendedName>
</protein>
<dbReference type="InterPro" id="IPR013783">
    <property type="entry name" value="Ig-like_fold"/>
</dbReference>
<evidence type="ECO:0000313" key="14">
    <source>
        <dbReference type="Ensembl" id="ENSPMEP00000001030.1"/>
    </source>
</evidence>
<feature type="transmembrane region" description="Helical" evidence="11">
    <location>
        <begin position="343"/>
        <end position="362"/>
    </location>
</feature>
<feature type="signal peptide" evidence="12">
    <location>
        <begin position="1"/>
        <end position="21"/>
    </location>
</feature>
<dbReference type="Pfam" id="PF07686">
    <property type="entry name" value="V-set"/>
    <property type="match status" value="1"/>
</dbReference>
<dbReference type="SMART" id="SM00406">
    <property type="entry name" value="IGv"/>
    <property type="match status" value="1"/>
</dbReference>
<evidence type="ECO:0000256" key="5">
    <source>
        <dbReference type="ARBA" id="ARBA00022989"/>
    </source>
</evidence>
<dbReference type="InterPro" id="IPR013162">
    <property type="entry name" value="CD80_C2-set"/>
</dbReference>
<keyword evidence="7" id="KW-1015">Disulfide bond</keyword>
<dbReference type="SUPFAM" id="SSF48726">
    <property type="entry name" value="Immunoglobulin"/>
    <property type="match status" value="3"/>
</dbReference>
<keyword evidence="4 12" id="KW-0732">Signal</keyword>
<evidence type="ECO:0000256" key="11">
    <source>
        <dbReference type="SAM" id="Phobius"/>
    </source>
</evidence>
<evidence type="ECO:0000259" key="13">
    <source>
        <dbReference type="PROSITE" id="PS50835"/>
    </source>
</evidence>
<dbReference type="GO" id="GO:0071222">
    <property type="term" value="P:cellular response to lipopolysaccharide"/>
    <property type="evidence" value="ECO:0007669"/>
    <property type="project" value="TreeGrafter"/>
</dbReference>